<feature type="transmembrane region" description="Helical" evidence="1">
    <location>
        <begin position="7"/>
        <end position="26"/>
    </location>
</feature>
<gene>
    <name evidence="3" type="ORF">MUO14_02565</name>
</gene>
<protein>
    <submittedName>
        <fullName evidence="3">DUF5668 domain-containing protein</fullName>
    </submittedName>
</protein>
<proteinExistence type="predicted"/>
<feature type="transmembrane region" description="Helical" evidence="1">
    <location>
        <begin position="56"/>
        <end position="72"/>
    </location>
</feature>
<dbReference type="Proteomes" id="UP000831880">
    <property type="component" value="Chromosome"/>
</dbReference>
<feature type="transmembrane region" description="Helical" evidence="1">
    <location>
        <begin position="105"/>
        <end position="123"/>
    </location>
</feature>
<dbReference type="InterPro" id="IPR043726">
    <property type="entry name" value="LiaI-LiaF-like_TM1"/>
</dbReference>
<dbReference type="EMBL" id="CP095074">
    <property type="protein sequence ID" value="UOQ93888.1"/>
    <property type="molecule type" value="Genomic_DNA"/>
</dbReference>
<evidence type="ECO:0000313" key="4">
    <source>
        <dbReference type="Proteomes" id="UP000831880"/>
    </source>
</evidence>
<feature type="transmembrane region" description="Helical" evidence="1">
    <location>
        <begin position="129"/>
        <end position="156"/>
    </location>
</feature>
<dbReference type="Pfam" id="PF18917">
    <property type="entry name" value="LiaI-LiaF-like_TM1"/>
    <property type="match status" value="1"/>
</dbReference>
<name>A0ABY4H140_9BACI</name>
<organism evidence="3 4">
    <name type="scientific">Halobacillus shinanisalinarum</name>
    <dbReference type="NCBI Taxonomy" id="2932258"/>
    <lineage>
        <taxon>Bacteria</taxon>
        <taxon>Bacillati</taxon>
        <taxon>Bacillota</taxon>
        <taxon>Bacilli</taxon>
        <taxon>Bacillales</taxon>
        <taxon>Bacillaceae</taxon>
        <taxon>Halobacillus</taxon>
    </lineage>
</organism>
<feature type="domain" description="LiaI-LiaF-like transmembrane region" evidence="2">
    <location>
        <begin position="7"/>
        <end position="47"/>
    </location>
</feature>
<keyword evidence="1" id="KW-0812">Transmembrane</keyword>
<reference evidence="3 4" key="1">
    <citation type="submission" date="2022-04" db="EMBL/GenBank/DDBJ databases">
        <title>Halobacillus sp. isolated from saltern.</title>
        <authorList>
            <person name="Won M."/>
            <person name="Lee C.-M."/>
            <person name="Woen H.-Y."/>
            <person name="Kwon S.-W."/>
        </authorList>
    </citation>
    <scope>NUCLEOTIDE SEQUENCE [LARGE SCALE GENOMIC DNA]</scope>
    <source>
        <strain evidence="3 4">SSTM10-2</strain>
    </source>
</reference>
<keyword evidence="4" id="KW-1185">Reference proteome</keyword>
<evidence type="ECO:0000256" key="1">
    <source>
        <dbReference type="SAM" id="Phobius"/>
    </source>
</evidence>
<keyword evidence="1" id="KW-1133">Transmembrane helix</keyword>
<evidence type="ECO:0000313" key="3">
    <source>
        <dbReference type="EMBL" id="UOQ93888.1"/>
    </source>
</evidence>
<keyword evidence="1" id="KW-0472">Membrane</keyword>
<feature type="transmembrane region" description="Helical" evidence="1">
    <location>
        <begin position="32"/>
        <end position="49"/>
    </location>
</feature>
<sequence length="160" mass="18413">MKKPDSFAGFLLIGLGLYFLIRQFNIPYLNPFYSWTTLLIIIGIAFLLHSYLTREYSNIFTGALLLGLGIHFHGRTHYAFWIDHWGVYPLLVGAALILRSLKTKSGWIPGFILIGVALFALLSTPNPGWFHFIYLLFNWIESFWPVILIGFGIYLLNKKK</sequence>
<dbReference type="RefSeq" id="WP_244753499.1">
    <property type="nucleotide sequence ID" value="NZ_CP095074.1"/>
</dbReference>
<accession>A0ABY4H140</accession>
<feature type="transmembrane region" description="Helical" evidence="1">
    <location>
        <begin position="78"/>
        <end position="98"/>
    </location>
</feature>
<evidence type="ECO:0000259" key="2">
    <source>
        <dbReference type="Pfam" id="PF18917"/>
    </source>
</evidence>